<feature type="domain" description="Histidine kinase" evidence="12">
    <location>
        <begin position="321"/>
        <end position="543"/>
    </location>
</feature>
<dbReference type="InterPro" id="IPR003661">
    <property type="entry name" value="HisK_dim/P_dom"/>
</dbReference>
<dbReference type="Gene3D" id="1.10.287.130">
    <property type="match status" value="1"/>
</dbReference>
<evidence type="ECO:0000256" key="8">
    <source>
        <dbReference type="ARBA" id="ARBA00023012"/>
    </source>
</evidence>
<dbReference type="InterPro" id="IPR033463">
    <property type="entry name" value="sCache_3"/>
</dbReference>
<evidence type="ECO:0000259" key="12">
    <source>
        <dbReference type="PROSITE" id="PS50109"/>
    </source>
</evidence>
<keyword evidence="9 11" id="KW-0472">Membrane</keyword>
<evidence type="ECO:0000256" key="3">
    <source>
        <dbReference type="ARBA" id="ARBA00012438"/>
    </source>
</evidence>
<keyword evidence="8" id="KW-0902">Two-component regulatory system</keyword>
<dbReference type="AlphaFoldDB" id="A0A806KCB7"/>
<feature type="domain" description="Response regulatory" evidence="13">
    <location>
        <begin position="570"/>
        <end position="693"/>
    </location>
</feature>
<dbReference type="PROSITE" id="PS50109">
    <property type="entry name" value="HIS_KIN"/>
    <property type="match status" value="1"/>
</dbReference>
<dbReference type="InterPro" id="IPR011006">
    <property type="entry name" value="CheY-like_superfamily"/>
</dbReference>
<dbReference type="EMBL" id="JQ844186">
    <property type="protein sequence ID" value="AGS52226.1"/>
    <property type="molecule type" value="Genomic_DNA"/>
</dbReference>
<dbReference type="SMART" id="SM00388">
    <property type="entry name" value="HisKA"/>
    <property type="match status" value="1"/>
</dbReference>
<evidence type="ECO:0000256" key="7">
    <source>
        <dbReference type="ARBA" id="ARBA00022989"/>
    </source>
</evidence>
<dbReference type="SUPFAM" id="SSF103190">
    <property type="entry name" value="Sensory domain-like"/>
    <property type="match status" value="2"/>
</dbReference>
<dbReference type="Pfam" id="PF00512">
    <property type="entry name" value="HisKA"/>
    <property type="match status" value="1"/>
</dbReference>
<evidence type="ECO:0000256" key="11">
    <source>
        <dbReference type="SAM" id="Phobius"/>
    </source>
</evidence>
<dbReference type="InterPro" id="IPR003594">
    <property type="entry name" value="HATPase_dom"/>
</dbReference>
<dbReference type="InterPro" id="IPR001789">
    <property type="entry name" value="Sig_transdc_resp-reg_receiver"/>
</dbReference>
<dbReference type="PROSITE" id="PS50110">
    <property type="entry name" value="RESPONSE_REGULATORY"/>
    <property type="match status" value="1"/>
</dbReference>
<evidence type="ECO:0000256" key="6">
    <source>
        <dbReference type="ARBA" id="ARBA00022692"/>
    </source>
</evidence>
<evidence type="ECO:0000256" key="4">
    <source>
        <dbReference type="ARBA" id="ARBA00022475"/>
    </source>
</evidence>
<dbReference type="InterPro" id="IPR005467">
    <property type="entry name" value="His_kinase_dom"/>
</dbReference>
<dbReference type="EC" id="2.7.13.3" evidence="3"/>
<evidence type="ECO:0000256" key="1">
    <source>
        <dbReference type="ARBA" id="ARBA00000085"/>
    </source>
</evidence>
<dbReference type="CDD" id="cd16922">
    <property type="entry name" value="HATPase_EvgS-ArcB-TorS-like"/>
    <property type="match status" value="1"/>
</dbReference>
<dbReference type="PRINTS" id="PR00344">
    <property type="entry name" value="BCTRLSENSOR"/>
</dbReference>
<dbReference type="Gene3D" id="3.30.450.20">
    <property type="entry name" value="PAS domain"/>
    <property type="match status" value="1"/>
</dbReference>
<dbReference type="SMART" id="SM00387">
    <property type="entry name" value="HATPase_c"/>
    <property type="match status" value="1"/>
</dbReference>
<evidence type="ECO:0000256" key="10">
    <source>
        <dbReference type="PROSITE-ProRule" id="PRU00169"/>
    </source>
</evidence>
<dbReference type="InterPro" id="IPR036890">
    <property type="entry name" value="HATPase_C_sf"/>
</dbReference>
<organism evidence="14">
    <name type="scientific">uncultured bacterium contig00056</name>
    <dbReference type="NCBI Taxonomy" id="1181540"/>
    <lineage>
        <taxon>Bacteria</taxon>
        <taxon>environmental samples</taxon>
    </lineage>
</organism>
<evidence type="ECO:0000259" key="13">
    <source>
        <dbReference type="PROSITE" id="PS50110"/>
    </source>
</evidence>
<dbReference type="Pfam" id="PF00072">
    <property type="entry name" value="Response_reg"/>
    <property type="match status" value="1"/>
</dbReference>
<dbReference type="Pfam" id="PF02518">
    <property type="entry name" value="HATPase_c"/>
    <property type="match status" value="1"/>
</dbReference>
<dbReference type="PANTHER" id="PTHR45339">
    <property type="entry name" value="HYBRID SIGNAL TRANSDUCTION HISTIDINE KINASE J"/>
    <property type="match status" value="1"/>
</dbReference>
<keyword evidence="5 10" id="KW-0597">Phosphoprotein</keyword>
<sequence>MAIIKSRSHLFIILGVFFILTVGFILYIVQYQTNSIVTELTLNRVQTANKSLANYLAELEERVKMRAEAISGDKAVVLYIENKDYDSLKRHLYNYSTGMDFTSICDSQGIIIARSHSSLTGDDVIGYLGVSTVLRTRETTTSIEQVLSNNGRLSLYASAPIFDNGILIGIVNCNYDLTNNEYVDIFKERTGCEATIFFEDIRISTTITDGFGRRIIGTHANDFISEEVLFHRREYVGNLDIYGRMYGVCYTPLISGGRTIGMLFTGVDIAHILQNQRSMNFWIIRAAFIAIIASIAFIIISGKTIGKVESASRAKSIFLSNMSHEMRTPMNAIIGMTTIARNSVDEERRKYALDKVEEASSHLLGIINDVLDMSKIEANKFDLSSVEFEVREILQKAVSFVRFNMETKKQKFSLNIEANVPVLLKGDDQRLTQVLTNLLSNAVKFTPEEGKIGLNVSLVRTEHNVSEVRFEVRDSGIGVSPENQKKIFRMFEQAESGTTRKFGGTGLGLSISRHIIELMGGSIHVESEAGKGSSFIFTVKMHAVKKDTIPIIEIKDKISVQEGEVYSGKKILLAEDIEINREILISLLEGTGLVIDTAENGIEALDKYKGNPGYYDLIFMDMQMPEMDGIEATKQIRKFEKDEVVFNKRIPIIAMTANVFKEDIESCIAAGMNDHIGKPLDINTVHEKLRKFLAK</sequence>
<name>A0A806KCB7_9BACT</name>
<evidence type="ECO:0000313" key="14">
    <source>
        <dbReference type="EMBL" id="AGS52226.1"/>
    </source>
</evidence>
<comment type="subcellular location">
    <subcellularLocation>
        <location evidence="2">Cell membrane</location>
        <topology evidence="2">Multi-pass membrane protein</topology>
    </subcellularLocation>
</comment>
<dbReference type="SUPFAM" id="SSF55874">
    <property type="entry name" value="ATPase domain of HSP90 chaperone/DNA topoisomerase II/histidine kinase"/>
    <property type="match status" value="1"/>
</dbReference>
<accession>A0A806KCB7</accession>
<feature type="modified residue" description="4-aspartylphosphate" evidence="10">
    <location>
        <position position="621"/>
    </location>
</feature>
<dbReference type="PANTHER" id="PTHR45339:SF1">
    <property type="entry name" value="HYBRID SIGNAL TRANSDUCTION HISTIDINE KINASE J"/>
    <property type="match status" value="1"/>
</dbReference>
<dbReference type="InterPro" id="IPR004358">
    <property type="entry name" value="Sig_transdc_His_kin-like_C"/>
</dbReference>
<dbReference type="SUPFAM" id="SSF52172">
    <property type="entry name" value="CheY-like"/>
    <property type="match status" value="1"/>
</dbReference>
<dbReference type="Gene3D" id="3.40.50.2300">
    <property type="match status" value="1"/>
</dbReference>
<dbReference type="SMART" id="SM00448">
    <property type="entry name" value="REC"/>
    <property type="match status" value="1"/>
</dbReference>
<keyword evidence="7 11" id="KW-1133">Transmembrane helix</keyword>
<dbReference type="Pfam" id="PF17202">
    <property type="entry name" value="sCache_3_3"/>
    <property type="match status" value="1"/>
</dbReference>
<protein>
    <recommendedName>
        <fullName evidence="3">histidine kinase</fullName>
        <ecNumber evidence="3">2.7.13.3</ecNumber>
    </recommendedName>
</protein>
<reference evidence="14" key="1">
    <citation type="submission" date="2012-03" db="EMBL/GenBank/DDBJ databases">
        <title>Functional metagenomics reveals considerable lignocellulase gene clusters in the gut microbiome of a wood-feeding higher termite.</title>
        <authorList>
            <person name="Liu N."/>
        </authorList>
    </citation>
    <scope>NUCLEOTIDE SEQUENCE</scope>
</reference>
<keyword evidence="14" id="KW-0418">Kinase</keyword>
<evidence type="ECO:0000256" key="5">
    <source>
        <dbReference type="ARBA" id="ARBA00022553"/>
    </source>
</evidence>
<keyword evidence="4" id="KW-1003">Cell membrane</keyword>
<dbReference type="SUPFAM" id="SSF47384">
    <property type="entry name" value="Homodimeric domain of signal transducing histidine kinase"/>
    <property type="match status" value="1"/>
</dbReference>
<feature type="transmembrane region" description="Helical" evidence="11">
    <location>
        <begin position="282"/>
        <end position="300"/>
    </location>
</feature>
<comment type="catalytic activity">
    <reaction evidence="1">
        <text>ATP + protein L-histidine = ADP + protein N-phospho-L-histidine.</text>
        <dbReference type="EC" id="2.7.13.3"/>
    </reaction>
</comment>
<feature type="transmembrane region" description="Helical" evidence="11">
    <location>
        <begin position="9"/>
        <end position="29"/>
    </location>
</feature>
<dbReference type="GO" id="GO:0000155">
    <property type="term" value="F:phosphorelay sensor kinase activity"/>
    <property type="evidence" value="ECO:0007669"/>
    <property type="project" value="InterPro"/>
</dbReference>
<dbReference type="GO" id="GO:0005886">
    <property type="term" value="C:plasma membrane"/>
    <property type="evidence" value="ECO:0007669"/>
    <property type="project" value="UniProtKB-SubCell"/>
</dbReference>
<dbReference type="InterPro" id="IPR029151">
    <property type="entry name" value="Sensor-like_sf"/>
</dbReference>
<keyword evidence="6 11" id="KW-0812">Transmembrane</keyword>
<evidence type="ECO:0000256" key="2">
    <source>
        <dbReference type="ARBA" id="ARBA00004651"/>
    </source>
</evidence>
<dbReference type="Gene3D" id="3.30.565.10">
    <property type="entry name" value="Histidine kinase-like ATPase, C-terminal domain"/>
    <property type="match status" value="1"/>
</dbReference>
<evidence type="ECO:0000256" key="9">
    <source>
        <dbReference type="ARBA" id="ARBA00023136"/>
    </source>
</evidence>
<dbReference type="CDD" id="cd00082">
    <property type="entry name" value="HisKA"/>
    <property type="match status" value="1"/>
</dbReference>
<dbReference type="InterPro" id="IPR036097">
    <property type="entry name" value="HisK_dim/P_sf"/>
</dbReference>
<dbReference type="FunFam" id="3.30.565.10:FF:000010">
    <property type="entry name" value="Sensor histidine kinase RcsC"/>
    <property type="match status" value="1"/>
</dbReference>
<proteinExistence type="predicted"/>
<keyword evidence="14" id="KW-0808">Transferase</keyword>
<dbReference type="CDD" id="cd17546">
    <property type="entry name" value="REC_hyHK_CKI1_RcsC-like"/>
    <property type="match status" value="1"/>
</dbReference>